<reference evidence="1" key="1">
    <citation type="submission" date="2021-12" db="EMBL/GenBank/DDBJ databases">
        <authorList>
            <person name="Martin H S."/>
        </authorList>
    </citation>
    <scope>NUCLEOTIDE SEQUENCE</scope>
</reference>
<keyword evidence="2" id="KW-1185">Reference proteome</keyword>
<protein>
    <submittedName>
        <fullName evidence="1">Uncharacterized protein</fullName>
    </submittedName>
</protein>
<dbReference type="Proteomes" id="UP000838878">
    <property type="component" value="Chromosome 9"/>
</dbReference>
<dbReference type="PANTHER" id="PTHR45913:SF21">
    <property type="entry name" value="DUF4371 DOMAIN-CONTAINING PROTEIN"/>
    <property type="match status" value="1"/>
</dbReference>
<sequence>MSRSMTEQEKCGEASLRISWTLAKHMKPFTDADIVKECMLAAGNVLFENRKDVVETIRRIPLSASTNSRNTHVLAEENHCDVKRQLKNCL</sequence>
<gene>
    <name evidence="1" type="ORF">BINO364_LOCUS16217</name>
</gene>
<dbReference type="AlphaFoldDB" id="A0A8J9YKN4"/>
<dbReference type="EMBL" id="OV170229">
    <property type="protein sequence ID" value="CAH0731336.1"/>
    <property type="molecule type" value="Genomic_DNA"/>
</dbReference>
<evidence type="ECO:0000313" key="2">
    <source>
        <dbReference type="Proteomes" id="UP000838878"/>
    </source>
</evidence>
<organism evidence="1 2">
    <name type="scientific">Brenthis ino</name>
    <name type="common">lesser marbled fritillary</name>
    <dbReference type="NCBI Taxonomy" id="405034"/>
    <lineage>
        <taxon>Eukaryota</taxon>
        <taxon>Metazoa</taxon>
        <taxon>Ecdysozoa</taxon>
        <taxon>Arthropoda</taxon>
        <taxon>Hexapoda</taxon>
        <taxon>Insecta</taxon>
        <taxon>Pterygota</taxon>
        <taxon>Neoptera</taxon>
        <taxon>Endopterygota</taxon>
        <taxon>Lepidoptera</taxon>
        <taxon>Glossata</taxon>
        <taxon>Ditrysia</taxon>
        <taxon>Papilionoidea</taxon>
        <taxon>Nymphalidae</taxon>
        <taxon>Heliconiinae</taxon>
        <taxon>Argynnini</taxon>
        <taxon>Brenthis</taxon>
    </lineage>
</organism>
<proteinExistence type="predicted"/>
<accession>A0A8J9YKN4</accession>
<dbReference type="PANTHER" id="PTHR45913">
    <property type="entry name" value="EPM2A-INTERACTING PROTEIN 1"/>
    <property type="match status" value="1"/>
</dbReference>
<feature type="non-terminal residue" evidence="1">
    <location>
        <position position="90"/>
    </location>
</feature>
<dbReference type="OrthoDB" id="6611647at2759"/>
<evidence type="ECO:0000313" key="1">
    <source>
        <dbReference type="EMBL" id="CAH0731336.1"/>
    </source>
</evidence>
<name>A0A8J9YKN4_9NEOP</name>